<evidence type="ECO:0000259" key="5">
    <source>
        <dbReference type="PROSITE" id="PS50977"/>
    </source>
</evidence>
<protein>
    <submittedName>
        <fullName evidence="6">TetR/AcrR family transcriptional regulator</fullName>
    </submittedName>
</protein>
<keyword evidence="3" id="KW-0804">Transcription</keyword>
<dbReference type="InterPro" id="IPR009057">
    <property type="entry name" value="Homeodomain-like_sf"/>
</dbReference>
<dbReference type="Gene3D" id="1.10.357.10">
    <property type="entry name" value="Tetracycline Repressor, domain 2"/>
    <property type="match status" value="1"/>
</dbReference>
<evidence type="ECO:0000256" key="2">
    <source>
        <dbReference type="ARBA" id="ARBA00023125"/>
    </source>
</evidence>
<dbReference type="InterPro" id="IPR001647">
    <property type="entry name" value="HTH_TetR"/>
</dbReference>
<dbReference type="EMBL" id="JAIGNO010000005">
    <property type="protein sequence ID" value="MBX7482932.1"/>
    <property type="molecule type" value="Genomic_DNA"/>
</dbReference>
<keyword evidence="1" id="KW-0805">Transcription regulation</keyword>
<comment type="caution">
    <text evidence="6">The sequence shown here is derived from an EMBL/GenBank/DDBJ whole genome shotgun (WGS) entry which is preliminary data.</text>
</comment>
<dbReference type="Proteomes" id="UP000755104">
    <property type="component" value="Unassembled WGS sequence"/>
</dbReference>
<keyword evidence="2 4" id="KW-0238">DNA-binding</keyword>
<organism evidence="6 7">
    <name type="scientific">Qipengyuania qiaonensis</name>
    <dbReference type="NCBI Taxonomy" id="2867240"/>
    <lineage>
        <taxon>Bacteria</taxon>
        <taxon>Pseudomonadati</taxon>
        <taxon>Pseudomonadota</taxon>
        <taxon>Alphaproteobacteria</taxon>
        <taxon>Sphingomonadales</taxon>
        <taxon>Erythrobacteraceae</taxon>
        <taxon>Qipengyuania</taxon>
    </lineage>
</organism>
<dbReference type="PANTHER" id="PTHR30055">
    <property type="entry name" value="HTH-TYPE TRANSCRIPTIONAL REGULATOR RUTR"/>
    <property type="match status" value="1"/>
</dbReference>
<dbReference type="SUPFAM" id="SSF46689">
    <property type="entry name" value="Homeodomain-like"/>
    <property type="match status" value="1"/>
</dbReference>
<proteinExistence type="predicted"/>
<sequence length="185" mass="20235">MARQSRSEIDEEIIDCAAGLFAHQGFGRTSLQQIADALGYSKAGLLHYYPSKKALYEAVVDTHVSRTRQRTAMLLDFPLGIERDRAMIGAVLEEALRFPGMAEFGHYMAREPADDRIGASGIELIQALGVNVAAPDMDRMARAFTAMAGANFAIRIAGRVGLDEAWRDEIFAAAMRALGYTSFSD</sequence>
<evidence type="ECO:0000313" key="7">
    <source>
        <dbReference type="Proteomes" id="UP000755104"/>
    </source>
</evidence>
<feature type="domain" description="HTH tetR-type" evidence="5">
    <location>
        <begin position="7"/>
        <end position="67"/>
    </location>
</feature>
<evidence type="ECO:0000256" key="4">
    <source>
        <dbReference type="PROSITE-ProRule" id="PRU00335"/>
    </source>
</evidence>
<dbReference type="RefSeq" id="WP_221558183.1">
    <property type="nucleotide sequence ID" value="NZ_JAIGNO010000005.1"/>
</dbReference>
<evidence type="ECO:0000256" key="1">
    <source>
        <dbReference type="ARBA" id="ARBA00023015"/>
    </source>
</evidence>
<gene>
    <name evidence="6" type="ORF">K3174_10340</name>
</gene>
<evidence type="ECO:0000313" key="6">
    <source>
        <dbReference type="EMBL" id="MBX7482932.1"/>
    </source>
</evidence>
<keyword evidence="7" id="KW-1185">Reference proteome</keyword>
<name>A0ABS7J6H7_9SPHN</name>
<dbReference type="PRINTS" id="PR00455">
    <property type="entry name" value="HTHTETR"/>
</dbReference>
<feature type="DNA-binding region" description="H-T-H motif" evidence="4">
    <location>
        <begin position="30"/>
        <end position="49"/>
    </location>
</feature>
<dbReference type="PANTHER" id="PTHR30055:SF234">
    <property type="entry name" value="HTH-TYPE TRANSCRIPTIONAL REGULATOR BETI"/>
    <property type="match status" value="1"/>
</dbReference>
<accession>A0ABS7J6H7</accession>
<evidence type="ECO:0000256" key="3">
    <source>
        <dbReference type="ARBA" id="ARBA00023163"/>
    </source>
</evidence>
<dbReference type="Pfam" id="PF00440">
    <property type="entry name" value="TetR_N"/>
    <property type="match status" value="1"/>
</dbReference>
<reference evidence="6 7" key="1">
    <citation type="submission" date="2021-08" db="EMBL/GenBank/DDBJ databases">
        <title>Comparative Genomics Analysis of the Genus Qipengyuania Reveals Extensive Genetic Diversity and Metabolic Versatility, Including the Description of Fifteen Novel Species.</title>
        <authorList>
            <person name="Liu Y."/>
        </authorList>
    </citation>
    <scope>NUCLEOTIDE SEQUENCE [LARGE SCALE GENOMIC DNA]</scope>
    <source>
        <strain evidence="6 7">6D47A</strain>
    </source>
</reference>
<dbReference type="PROSITE" id="PS50977">
    <property type="entry name" value="HTH_TETR_2"/>
    <property type="match status" value="1"/>
</dbReference>
<dbReference type="InterPro" id="IPR050109">
    <property type="entry name" value="HTH-type_TetR-like_transc_reg"/>
</dbReference>